<dbReference type="Pfam" id="PF04185">
    <property type="entry name" value="Phosphoesterase"/>
    <property type="match status" value="1"/>
</dbReference>
<dbReference type="OrthoDB" id="5135119at2759"/>
<accession>A0A261XVU6</accession>
<evidence type="ECO:0000313" key="4">
    <source>
        <dbReference type="Proteomes" id="UP000242875"/>
    </source>
</evidence>
<comment type="caution">
    <text evidence="3">The sequence shown here is derived from an EMBL/GenBank/DDBJ whole genome shotgun (WGS) entry which is preliminary data.</text>
</comment>
<name>A0A261XVU6_9FUNG</name>
<proteinExistence type="predicted"/>
<evidence type="ECO:0008006" key="5">
    <source>
        <dbReference type="Google" id="ProtNLM"/>
    </source>
</evidence>
<keyword evidence="2" id="KW-0732">Signal</keyword>
<protein>
    <recommendedName>
        <fullName evidence="5">Acid phosphatase</fullName>
    </recommendedName>
</protein>
<reference evidence="3 4" key="1">
    <citation type="journal article" date="2017" name="Mycologia">
        <title>Bifiguratus adelaidae, gen. et sp. nov., a new member of Mucoromycotina in endophytic and soil-dwelling habitats.</title>
        <authorList>
            <person name="Torres-Cruz T.J."/>
            <person name="Billingsley Tobias T.L."/>
            <person name="Almatruk M."/>
            <person name="Hesse C."/>
            <person name="Kuske C.R."/>
            <person name="Desiro A."/>
            <person name="Benucci G.M."/>
            <person name="Bonito G."/>
            <person name="Stajich J.E."/>
            <person name="Dunlap C."/>
            <person name="Arnold A.E."/>
            <person name="Porras-Alfaro A."/>
        </authorList>
    </citation>
    <scope>NUCLEOTIDE SEQUENCE [LARGE SCALE GENOMIC DNA]</scope>
    <source>
        <strain evidence="3 4">AZ0501</strain>
    </source>
</reference>
<dbReference type="GO" id="GO:0009395">
    <property type="term" value="P:phospholipid catabolic process"/>
    <property type="evidence" value="ECO:0007669"/>
    <property type="project" value="TreeGrafter"/>
</dbReference>
<dbReference type="AlphaFoldDB" id="A0A261XVU6"/>
<dbReference type="GO" id="GO:0016788">
    <property type="term" value="F:hydrolase activity, acting on ester bonds"/>
    <property type="evidence" value="ECO:0007669"/>
    <property type="project" value="InterPro"/>
</dbReference>
<gene>
    <name evidence="3" type="ORF">BZG36_05140</name>
</gene>
<keyword evidence="1" id="KW-0378">Hydrolase</keyword>
<dbReference type="InterPro" id="IPR007312">
    <property type="entry name" value="Phosphoesterase"/>
</dbReference>
<evidence type="ECO:0000313" key="3">
    <source>
        <dbReference type="EMBL" id="OZJ02477.1"/>
    </source>
</evidence>
<feature type="chain" id="PRO_5013192952" description="Acid phosphatase" evidence="2">
    <location>
        <begin position="26"/>
        <end position="416"/>
    </location>
</feature>
<evidence type="ECO:0000256" key="1">
    <source>
        <dbReference type="ARBA" id="ARBA00022801"/>
    </source>
</evidence>
<sequence length="416" mass="46038">MRFNRPSVTAASVTVLAAMIGSTSGQSSIPDNQVPNVGGGVYNVNDPTLANYTFKYLPPFTTDYGGYYTWASNNNTVAIKNVTAVVAPLGLKQLGSGDKANTKYAFFTVSEGNPKQISVTNTSPKRGWREVDCKSHSKSRRWLETCGSRKFKKILHVIFENEVYGWTMNDSNYVSLAAGDYFGIENQDWYNINATTIYDLLDAKGLDYATYAEWYTPVATARGPNDCNNALYLGPLDNTNPRWNNPVYRRVDVPALLFSTYTSNYTRCSKIYNATAQFASDVKSHNLPAYSFYVPDMLHNGHDPESDSDYNHQPTTAGIWFNAFLDMYLPDLTAQGTLVVASWDEATWQNDDDAVPNNNNSIATLLFGYGITPNTTDDTYITHYGTLRGSITNFGLGSLGRNDTNATNGDLSLLIN</sequence>
<dbReference type="Proteomes" id="UP000242875">
    <property type="component" value="Unassembled WGS sequence"/>
</dbReference>
<dbReference type="EMBL" id="MVBO01000149">
    <property type="protein sequence ID" value="OZJ02477.1"/>
    <property type="molecule type" value="Genomic_DNA"/>
</dbReference>
<feature type="signal peptide" evidence="2">
    <location>
        <begin position="1"/>
        <end position="25"/>
    </location>
</feature>
<keyword evidence="4" id="KW-1185">Reference proteome</keyword>
<evidence type="ECO:0000256" key="2">
    <source>
        <dbReference type="SAM" id="SignalP"/>
    </source>
</evidence>
<organism evidence="3 4">
    <name type="scientific">Bifiguratus adelaidae</name>
    <dbReference type="NCBI Taxonomy" id="1938954"/>
    <lineage>
        <taxon>Eukaryota</taxon>
        <taxon>Fungi</taxon>
        <taxon>Fungi incertae sedis</taxon>
        <taxon>Mucoromycota</taxon>
        <taxon>Mucoromycotina</taxon>
        <taxon>Endogonomycetes</taxon>
        <taxon>Endogonales</taxon>
        <taxon>Endogonales incertae sedis</taxon>
        <taxon>Bifiguratus</taxon>
    </lineage>
</organism>
<dbReference type="PANTHER" id="PTHR31956">
    <property type="entry name" value="NON-SPECIFIC PHOSPHOLIPASE C4-RELATED"/>
    <property type="match status" value="1"/>
</dbReference>
<dbReference type="PANTHER" id="PTHR31956:SF8">
    <property type="entry name" value="ACID PHOSPHATASE PHOA (AFU_ORTHOLOGUE AFUA_1G03570)"/>
    <property type="match status" value="1"/>
</dbReference>